<dbReference type="Proteomes" id="UP000762676">
    <property type="component" value="Unassembled WGS sequence"/>
</dbReference>
<organism evidence="2 3">
    <name type="scientific">Elysia marginata</name>
    <dbReference type="NCBI Taxonomy" id="1093978"/>
    <lineage>
        <taxon>Eukaryota</taxon>
        <taxon>Metazoa</taxon>
        <taxon>Spiralia</taxon>
        <taxon>Lophotrochozoa</taxon>
        <taxon>Mollusca</taxon>
        <taxon>Gastropoda</taxon>
        <taxon>Heterobranchia</taxon>
        <taxon>Euthyneura</taxon>
        <taxon>Panpulmonata</taxon>
        <taxon>Sacoglossa</taxon>
        <taxon>Placobranchoidea</taxon>
        <taxon>Plakobranchidae</taxon>
        <taxon>Elysia</taxon>
    </lineage>
</organism>
<feature type="region of interest" description="Disordered" evidence="1">
    <location>
        <begin position="88"/>
        <end position="116"/>
    </location>
</feature>
<dbReference type="EMBL" id="BMAT01004661">
    <property type="protein sequence ID" value="GFR77794.1"/>
    <property type="molecule type" value="Genomic_DNA"/>
</dbReference>
<keyword evidence="3" id="KW-1185">Reference proteome</keyword>
<evidence type="ECO:0000313" key="2">
    <source>
        <dbReference type="EMBL" id="GFR77794.1"/>
    </source>
</evidence>
<gene>
    <name evidence="2" type="ORF">ElyMa_002246500</name>
</gene>
<protein>
    <submittedName>
        <fullName evidence="2">Uncharacterized protein</fullName>
    </submittedName>
</protein>
<sequence>MIIVSIIDLARGGEAWVVAVLQLAAGHAPAYATTTIGGGLDMETDMSRSSHVVIVDLDLDYIYLAHWQASGVTARCRSRPHSGRCRLVNGQSMSWSPPRRGGTDPALNSLTPGPSW</sequence>
<comment type="caution">
    <text evidence="2">The sequence shown here is derived from an EMBL/GenBank/DDBJ whole genome shotgun (WGS) entry which is preliminary data.</text>
</comment>
<name>A0AAV4FXD6_9GAST</name>
<reference evidence="2 3" key="1">
    <citation type="journal article" date="2021" name="Elife">
        <title>Chloroplast acquisition without the gene transfer in kleptoplastic sea slugs, Plakobranchus ocellatus.</title>
        <authorList>
            <person name="Maeda T."/>
            <person name="Takahashi S."/>
            <person name="Yoshida T."/>
            <person name="Shimamura S."/>
            <person name="Takaki Y."/>
            <person name="Nagai Y."/>
            <person name="Toyoda A."/>
            <person name="Suzuki Y."/>
            <person name="Arimoto A."/>
            <person name="Ishii H."/>
            <person name="Satoh N."/>
            <person name="Nishiyama T."/>
            <person name="Hasebe M."/>
            <person name="Maruyama T."/>
            <person name="Minagawa J."/>
            <person name="Obokata J."/>
            <person name="Shigenobu S."/>
        </authorList>
    </citation>
    <scope>NUCLEOTIDE SEQUENCE [LARGE SCALE GENOMIC DNA]</scope>
</reference>
<evidence type="ECO:0000256" key="1">
    <source>
        <dbReference type="SAM" id="MobiDB-lite"/>
    </source>
</evidence>
<dbReference type="AlphaFoldDB" id="A0AAV4FXD6"/>
<proteinExistence type="predicted"/>
<evidence type="ECO:0000313" key="3">
    <source>
        <dbReference type="Proteomes" id="UP000762676"/>
    </source>
</evidence>
<accession>A0AAV4FXD6</accession>
<feature type="compositionally biased region" description="Polar residues" evidence="1">
    <location>
        <begin position="106"/>
        <end position="116"/>
    </location>
</feature>